<evidence type="ECO:0000259" key="1">
    <source>
        <dbReference type="PROSITE" id="PS50206"/>
    </source>
</evidence>
<dbReference type="AlphaFoldDB" id="A0A844KNN7"/>
<comment type="caution">
    <text evidence="2">The sequence shown here is derived from an EMBL/GenBank/DDBJ whole genome shotgun (WGS) entry which is preliminary data.</text>
</comment>
<protein>
    <submittedName>
        <fullName evidence="2">Rhodanese-like domain-containing protein</fullName>
    </submittedName>
</protein>
<dbReference type="InterPro" id="IPR036873">
    <property type="entry name" value="Rhodanese-like_dom_sf"/>
</dbReference>
<dbReference type="EMBL" id="WNAL01000016">
    <property type="protein sequence ID" value="MTR81821.1"/>
    <property type="molecule type" value="Genomic_DNA"/>
</dbReference>
<gene>
    <name evidence="2" type="ORF">GMD30_08920</name>
</gene>
<dbReference type="PANTHER" id="PTHR43031">
    <property type="entry name" value="FAD-DEPENDENT OXIDOREDUCTASE"/>
    <property type="match status" value="1"/>
</dbReference>
<proteinExistence type="predicted"/>
<dbReference type="PANTHER" id="PTHR43031:SF16">
    <property type="entry name" value="OXIDOREDUCTASE"/>
    <property type="match status" value="1"/>
</dbReference>
<sequence length="114" mass="13333">MLEDIVKDFELIYASQLRQKQRESRALVIDIRDRKEYESEHWPGAVSYPYDQLERGTARLPKNRKLILYCDHGGGSMQMARMLGEQGYHVASVVGGYEAMKKISKNYFKNRENM</sequence>
<dbReference type="SMART" id="SM00450">
    <property type="entry name" value="RHOD"/>
    <property type="match status" value="1"/>
</dbReference>
<dbReference type="Gene3D" id="3.40.250.10">
    <property type="entry name" value="Rhodanese-like domain"/>
    <property type="match status" value="1"/>
</dbReference>
<dbReference type="SUPFAM" id="SSF52821">
    <property type="entry name" value="Rhodanese/Cell cycle control phosphatase"/>
    <property type="match status" value="1"/>
</dbReference>
<dbReference type="PROSITE" id="PS50206">
    <property type="entry name" value="RHODANESE_3"/>
    <property type="match status" value="1"/>
</dbReference>
<name>A0A844KNN7_9FIRM</name>
<feature type="domain" description="Rhodanese" evidence="1">
    <location>
        <begin position="22"/>
        <end position="109"/>
    </location>
</feature>
<organism evidence="2 3">
    <name type="scientific">Roseburia faecis</name>
    <dbReference type="NCBI Taxonomy" id="301302"/>
    <lineage>
        <taxon>Bacteria</taxon>
        <taxon>Bacillati</taxon>
        <taxon>Bacillota</taxon>
        <taxon>Clostridia</taxon>
        <taxon>Lachnospirales</taxon>
        <taxon>Lachnospiraceae</taxon>
        <taxon>Roseburia</taxon>
    </lineage>
</organism>
<evidence type="ECO:0000313" key="3">
    <source>
        <dbReference type="Proteomes" id="UP000446657"/>
    </source>
</evidence>
<dbReference type="Proteomes" id="UP000446657">
    <property type="component" value="Unassembled WGS sequence"/>
</dbReference>
<dbReference type="CDD" id="cd00158">
    <property type="entry name" value="RHOD"/>
    <property type="match status" value="1"/>
</dbReference>
<reference evidence="2 3" key="1">
    <citation type="journal article" date="2019" name="Nat. Med.">
        <title>A library of human gut bacterial isolates paired with longitudinal multiomics data enables mechanistic microbiome research.</title>
        <authorList>
            <person name="Poyet M."/>
            <person name="Groussin M."/>
            <person name="Gibbons S.M."/>
            <person name="Avila-Pacheco J."/>
            <person name="Jiang X."/>
            <person name="Kearney S.M."/>
            <person name="Perrotta A.R."/>
            <person name="Berdy B."/>
            <person name="Zhao S."/>
            <person name="Lieberman T.D."/>
            <person name="Swanson P.K."/>
            <person name="Smith M."/>
            <person name="Roesemann S."/>
            <person name="Alexander J.E."/>
            <person name="Rich S.A."/>
            <person name="Livny J."/>
            <person name="Vlamakis H."/>
            <person name="Clish C."/>
            <person name="Bullock K."/>
            <person name="Deik A."/>
            <person name="Scott J."/>
            <person name="Pierce K.A."/>
            <person name="Xavier R.J."/>
            <person name="Alm E.J."/>
        </authorList>
    </citation>
    <scope>NUCLEOTIDE SEQUENCE [LARGE SCALE GENOMIC DNA]</scope>
    <source>
        <strain evidence="2 3">BIOML-A1</strain>
    </source>
</reference>
<accession>A0A844KNN7</accession>
<dbReference type="InterPro" id="IPR050229">
    <property type="entry name" value="GlpE_sulfurtransferase"/>
</dbReference>
<dbReference type="Pfam" id="PF00581">
    <property type="entry name" value="Rhodanese"/>
    <property type="match status" value="1"/>
</dbReference>
<dbReference type="InterPro" id="IPR001763">
    <property type="entry name" value="Rhodanese-like_dom"/>
</dbReference>
<evidence type="ECO:0000313" key="2">
    <source>
        <dbReference type="EMBL" id="MTR81821.1"/>
    </source>
</evidence>